<keyword evidence="2" id="KW-1185">Reference proteome</keyword>
<evidence type="ECO:0000313" key="1">
    <source>
        <dbReference type="EMBL" id="KAJ3660129.1"/>
    </source>
</evidence>
<organism evidence="1 2">
    <name type="scientific">Zophobas morio</name>
    <dbReference type="NCBI Taxonomy" id="2755281"/>
    <lineage>
        <taxon>Eukaryota</taxon>
        <taxon>Metazoa</taxon>
        <taxon>Ecdysozoa</taxon>
        <taxon>Arthropoda</taxon>
        <taxon>Hexapoda</taxon>
        <taxon>Insecta</taxon>
        <taxon>Pterygota</taxon>
        <taxon>Neoptera</taxon>
        <taxon>Endopterygota</taxon>
        <taxon>Coleoptera</taxon>
        <taxon>Polyphaga</taxon>
        <taxon>Cucujiformia</taxon>
        <taxon>Tenebrionidae</taxon>
        <taxon>Zophobas</taxon>
    </lineage>
</organism>
<sequence>MNSLNDMTANLALESIVHFFSKNNPTFITNFTKPLKSAHDPHIEASKFKTVRVEHPFWGTASPRWGKRVPKYVPIELKCILRRLLPLPRLSEIPQDGFAVPRNVDKHRHFTFPSYIPFERQPPLLGINQQLARFFHISPVQRA</sequence>
<accession>A0AA38ML53</accession>
<comment type="caution">
    <text evidence="1">The sequence shown here is derived from an EMBL/GenBank/DDBJ whole genome shotgun (WGS) entry which is preliminary data.</text>
</comment>
<protein>
    <submittedName>
        <fullName evidence="1">Uncharacterized protein</fullName>
    </submittedName>
</protein>
<dbReference type="EMBL" id="JALNTZ010000002">
    <property type="protein sequence ID" value="KAJ3660129.1"/>
    <property type="molecule type" value="Genomic_DNA"/>
</dbReference>
<evidence type="ECO:0000313" key="2">
    <source>
        <dbReference type="Proteomes" id="UP001168821"/>
    </source>
</evidence>
<dbReference type="Proteomes" id="UP001168821">
    <property type="component" value="Unassembled WGS sequence"/>
</dbReference>
<name>A0AA38ML53_9CUCU</name>
<reference evidence="1" key="1">
    <citation type="journal article" date="2023" name="G3 (Bethesda)">
        <title>Whole genome assemblies of Zophobas morio and Tenebrio molitor.</title>
        <authorList>
            <person name="Kaur S."/>
            <person name="Stinson S.A."/>
            <person name="diCenzo G.C."/>
        </authorList>
    </citation>
    <scope>NUCLEOTIDE SEQUENCE</scope>
    <source>
        <strain evidence="1">QUZm001</strain>
    </source>
</reference>
<dbReference type="AlphaFoldDB" id="A0AA38ML53"/>
<gene>
    <name evidence="1" type="ORF">Zmor_004599</name>
</gene>
<proteinExistence type="predicted"/>